<feature type="region of interest" description="Disordered" evidence="1">
    <location>
        <begin position="23"/>
        <end position="52"/>
    </location>
</feature>
<protein>
    <submittedName>
        <fullName evidence="2">Uncharacterized protein</fullName>
    </submittedName>
</protein>
<evidence type="ECO:0000256" key="1">
    <source>
        <dbReference type="SAM" id="MobiDB-lite"/>
    </source>
</evidence>
<organism evidence="2 3">
    <name type="scientific">Prorocentrum cordatum</name>
    <dbReference type="NCBI Taxonomy" id="2364126"/>
    <lineage>
        <taxon>Eukaryota</taxon>
        <taxon>Sar</taxon>
        <taxon>Alveolata</taxon>
        <taxon>Dinophyceae</taxon>
        <taxon>Prorocentrales</taxon>
        <taxon>Prorocentraceae</taxon>
        <taxon>Prorocentrum</taxon>
    </lineage>
</organism>
<dbReference type="EMBL" id="CAUYUJ010011035">
    <property type="protein sequence ID" value="CAK0830805.1"/>
    <property type="molecule type" value="Genomic_DNA"/>
</dbReference>
<evidence type="ECO:0000313" key="2">
    <source>
        <dbReference type="EMBL" id="CAK0830805.1"/>
    </source>
</evidence>
<feature type="region of interest" description="Disordered" evidence="1">
    <location>
        <begin position="97"/>
        <end position="121"/>
    </location>
</feature>
<keyword evidence="3" id="KW-1185">Reference proteome</keyword>
<name>A0ABN9SFF9_9DINO</name>
<dbReference type="Proteomes" id="UP001189429">
    <property type="component" value="Unassembled WGS sequence"/>
</dbReference>
<gene>
    <name evidence="2" type="ORF">PCOR1329_LOCUS29332</name>
</gene>
<comment type="caution">
    <text evidence="2">The sequence shown here is derived from an EMBL/GenBank/DDBJ whole genome shotgun (WGS) entry which is preliminary data.</text>
</comment>
<sequence>MYAQVRTNCAPAKPAMLVGVSMRGNGRSRVRKGGGEEEEEKEEGGGGGDIEHEDYELVCVHLSTAARSSRPREDPVTHLWPSAARNFSSSAHCLLETTEEEEGGNASRWAEEGEEANERSTLSAAVVSSSTFAASREAMCLAQPLPSVCCRQRPHR</sequence>
<evidence type="ECO:0000313" key="3">
    <source>
        <dbReference type="Proteomes" id="UP001189429"/>
    </source>
</evidence>
<proteinExistence type="predicted"/>
<accession>A0ABN9SFF9</accession>
<reference evidence="2" key="1">
    <citation type="submission" date="2023-10" db="EMBL/GenBank/DDBJ databases">
        <authorList>
            <person name="Chen Y."/>
            <person name="Shah S."/>
            <person name="Dougan E. K."/>
            <person name="Thang M."/>
            <person name="Chan C."/>
        </authorList>
    </citation>
    <scope>NUCLEOTIDE SEQUENCE [LARGE SCALE GENOMIC DNA]</scope>
</reference>